<proteinExistence type="predicted"/>
<dbReference type="EMBL" id="CP016808">
    <property type="protein sequence ID" value="ANY70270.1"/>
    <property type="molecule type" value="Genomic_DNA"/>
</dbReference>
<accession>A0A1B2DRE4</accession>
<evidence type="ECO:0008006" key="2">
    <source>
        <dbReference type="Google" id="ProtNLM"/>
    </source>
</evidence>
<organism evidence="1">
    <name type="scientific">Paenibacillus sp. BIHB 4019</name>
    <dbReference type="NCBI Taxonomy" id="1870819"/>
    <lineage>
        <taxon>Bacteria</taxon>
        <taxon>Bacillati</taxon>
        <taxon>Bacillota</taxon>
        <taxon>Bacilli</taxon>
        <taxon>Bacillales</taxon>
        <taxon>Paenibacillaceae</taxon>
        <taxon>Paenibacillus</taxon>
    </lineage>
</organism>
<reference evidence="1" key="1">
    <citation type="submission" date="2016-08" db="EMBL/GenBank/DDBJ databases">
        <title>Complete Genome Seqeunce of Paenibacillus sp. BIHB 4019 from tea rhizoplane.</title>
        <authorList>
            <person name="Thakur R."/>
            <person name="Swarnkar M.K."/>
            <person name="Gulati A."/>
        </authorList>
    </citation>
    <scope>NUCLEOTIDE SEQUENCE [LARGE SCALE GENOMIC DNA]</scope>
    <source>
        <strain evidence="1">BIHB4019</strain>
    </source>
</reference>
<sequence length="258" mass="29643">MYTKTYRSATIRGKLKVCRFLQNHASTKPLIPSTTSFTLSNLKMMAAAHHALYIKPNIGSLGVGVHKLEPLNDGYKLLYTKSKEQLSKSFHSLDDVYDHLLPARPSRLIIQQAVSLDQVENRPYDIRAMVQRKPGGIWHFTGFLIKVGAKGKIVTNYHQGGEIWTMKKLLHRKGYNDAKGSELISHLTQHSLTVARALSKHKAGMYEMGIDFAMDRNTHLWILEVNSNHPQFRPLKWIDRRAYNRIMRFARSYGRKDD</sequence>
<protein>
    <recommendedName>
        <fullName evidence="2">ATP-grasp domain-containing protein</fullName>
    </recommendedName>
</protein>
<dbReference type="AlphaFoldDB" id="A0A1B2DRE4"/>
<evidence type="ECO:0000313" key="1">
    <source>
        <dbReference type="EMBL" id="ANY70270.1"/>
    </source>
</evidence>
<dbReference type="Pfam" id="PF14398">
    <property type="entry name" value="ATPgrasp_YheCD"/>
    <property type="match status" value="1"/>
</dbReference>
<dbReference type="SUPFAM" id="SSF56059">
    <property type="entry name" value="Glutathione synthetase ATP-binding domain-like"/>
    <property type="match status" value="1"/>
</dbReference>
<name>A0A1B2DRE4_9BACL</name>
<gene>
    <name evidence="1" type="ORF">BBD42_30060</name>
</gene>
<dbReference type="Gene3D" id="3.30.470.20">
    <property type="entry name" value="ATP-grasp fold, B domain"/>
    <property type="match status" value="1"/>
</dbReference>
<dbReference type="InterPro" id="IPR026838">
    <property type="entry name" value="YheC/D"/>
</dbReference>